<reference evidence="2 3" key="1">
    <citation type="journal article" date="2019" name="Int. J. Syst. Evol. Microbiol.">
        <title>The Global Catalogue of Microorganisms (GCM) 10K type strain sequencing project: providing services to taxonomists for standard genome sequencing and annotation.</title>
        <authorList>
            <consortium name="The Broad Institute Genomics Platform"/>
            <consortium name="The Broad Institute Genome Sequencing Center for Infectious Disease"/>
            <person name="Wu L."/>
            <person name="Ma J."/>
        </authorList>
    </citation>
    <scope>NUCLEOTIDE SEQUENCE [LARGE SCALE GENOMIC DNA]</scope>
    <source>
        <strain evidence="2 3">JCM 16328</strain>
    </source>
</reference>
<dbReference type="RefSeq" id="WP_343772557.1">
    <property type="nucleotide sequence ID" value="NZ_BAAADV010000001.1"/>
</dbReference>
<evidence type="ECO:0000259" key="1">
    <source>
        <dbReference type="Pfam" id="PF01402"/>
    </source>
</evidence>
<comment type="caution">
    <text evidence="2">The sequence shown here is derived from an EMBL/GenBank/DDBJ whole genome shotgun (WGS) entry which is preliminary data.</text>
</comment>
<dbReference type="Pfam" id="PF01402">
    <property type="entry name" value="RHH_1"/>
    <property type="match status" value="1"/>
</dbReference>
<sequence length="43" mass="5111">MPRRYSVVCDDDLGDRVEALAREYDLTEQEVIRQLLREALEED</sequence>
<dbReference type="InterPro" id="IPR002145">
    <property type="entry name" value="CopG"/>
</dbReference>
<accession>A0AAV3T6J9</accession>
<evidence type="ECO:0000313" key="3">
    <source>
        <dbReference type="Proteomes" id="UP001500420"/>
    </source>
</evidence>
<keyword evidence="3" id="KW-1185">Reference proteome</keyword>
<proteinExistence type="predicted"/>
<dbReference type="AlphaFoldDB" id="A0AAV3T6J9"/>
<name>A0AAV3T6J9_9EURY</name>
<protein>
    <recommendedName>
        <fullName evidence="1">Ribbon-helix-helix protein CopG domain-containing protein</fullName>
    </recommendedName>
</protein>
<gene>
    <name evidence="2" type="ORF">GCM10009020_07730</name>
</gene>
<dbReference type="GO" id="GO:0006355">
    <property type="term" value="P:regulation of DNA-templated transcription"/>
    <property type="evidence" value="ECO:0007669"/>
    <property type="project" value="InterPro"/>
</dbReference>
<feature type="domain" description="Ribbon-helix-helix protein CopG" evidence="1">
    <location>
        <begin position="6"/>
        <end position="42"/>
    </location>
</feature>
<evidence type="ECO:0000313" key="2">
    <source>
        <dbReference type="EMBL" id="GAA0665171.1"/>
    </source>
</evidence>
<dbReference type="EMBL" id="BAAADV010000001">
    <property type="protein sequence ID" value="GAA0665171.1"/>
    <property type="molecule type" value="Genomic_DNA"/>
</dbReference>
<dbReference type="Proteomes" id="UP001500420">
    <property type="component" value="Unassembled WGS sequence"/>
</dbReference>
<organism evidence="2 3">
    <name type="scientific">Natronoarchaeum mannanilyticum</name>
    <dbReference type="NCBI Taxonomy" id="926360"/>
    <lineage>
        <taxon>Archaea</taxon>
        <taxon>Methanobacteriati</taxon>
        <taxon>Methanobacteriota</taxon>
        <taxon>Stenosarchaea group</taxon>
        <taxon>Halobacteria</taxon>
        <taxon>Halobacteriales</taxon>
        <taxon>Natronoarchaeaceae</taxon>
    </lineage>
</organism>